<feature type="region of interest" description="Disordered" evidence="1">
    <location>
        <begin position="83"/>
        <end position="103"/>
    </location>
</feature>
<dbReference type="AlphaFoldDB" id="A8Y2L8"/>
<evidence type="ECO:0000313" key="2">
    <source>
        <dbReference type="EMBL" id="CAP39142.1"/>
    </source>
</evidence>
<gene>
    <name evidence="2" type="ORF">CBG22584</name>
    <name evidence="2" type="ORF">CBG_22584</name>
</gene>
<proteinExistence type="predicted"/>
<dbReference type="GeneID" id="8574792"/>
<dbReference type="KEGG" id="cbr:CBG_22584"/>
<reference evidence="2 3" key="1">
    <citation type="journal article" date="2003" name="PLoS Biol.">
        <title>The genome sequence of Caenorhabditis briggsae: a platform for comparative genomics.</title>
        <authorList>
            <person name="Stein L.D."/>
            <person name="Bao Z."/>
            <person name="Blasiar D."/>
            <person name="Blumenthal T."/>
            <person name="Brent M.R."/>
            <person name="Chen N."/>
            <person name="Chinwalla A."/>
            <person name="Clarke L."/>
            <person name="Clee C."/>
            <person name="Coghlan A."/>
            <person name="Coulson A."/>
            <person name="D'Eustachio P."/>
            <person name="Fitch D.H."/>
            <person name="Fulton L.A."/>
            <person name="Fulton R.E."/>
            <person name="Griffiths-Jones S."/>
            <person name="Harris T.W."/>
            <person name="Hillier L.W."/>
            <person name="Kamath R."/>
            <person name="Kuwabara P.E."/>
            <person name="Mardis E.R."/>
            <person name="Marra M.A."/>
            <person name="Miner T.L."/>
            <person name="Minx P."/>
            <person name="Mullikin J.C."/>
            <person name="Plumb R.W."/>
            <person name="Rogers J."/>
            <person name="Schein J.E."/>
            <person name="Sohrmann M."/>
            <person name="Spieth J."/>
            <person name="Stajich J.E."/>
            <person name="Wei C."/>
            <person name="Willey D."/>
            <person name="Wilson R.K."/>
            <person name="Durbin R."/>
            <person name="Waterston R.H."/>
        </authorList>
    </citation>
    <scope>NUCLEOTIDE SEQUENCE [LARGE SCALE GENOMIC DNA]</scope>
    <source>
        <strain evidence="2 3">AF16</strain>
    </source>
</reference>
<keyword evidence="3" id="KW-1185">Reference proteome</keyword>
<feature type="compositionally biased region" description="Basic and acidic residues" evidence="1">
    <location>
        <begin position="88"/>
        <end position="102"/>
    </location>
</feature>
<reference evidence="2 3" key="2">
    <citation type="journal article" date="2011" name="PLoS Genet.">
        <title>Caenorhabditis briggsae recombinant inbred line genotypes reveal inter-strain incompatibility and the evolution of recombination.</title>
        <authorList>
            <person name="Ross J.A."/>
            <person name="Koboldt D.C."/>
            <person name="Staisch J.E."/>
            <person name="Chamberlin H.M."/>
            <person name="Gupta B.P."/>
            <person name="Miller R.D."/>
            <person name="Baird S.E."/>
            <person name="Haag E.S."/>
        </authorList>
    </citation>
    <scope>NUCLEOTIDE SEQUENCE [LARGE SCALE GENOMIC DNA]</scope>
    <source>
        <strain evidence="2 3">AF16</strain>
    </source>
</reference>
<evidence type="ECO:0000313" key="3">
    <source>
        <dbReference type="Proteomes" id="UP000008549"/>
    </source>
</evidence>
<protein>
    <submittedName>
        <fullName evidence="2">Protein CBG22584</fullName>
    </submittedName>
</protein>
<dbReference type="Proteomes" id="UP000008549">
    <property type="component" value="Unassembled WGS sequence"/>
</dbReference>
<sequence>MKFSEDKSRNFGLFWREPGYSQFSGTSTGHYKKEAAEKEEGTVSASISLFACRKIGKMKFSEDKSRNFGLFWREPGYSQFSGTSTGHYKKEAAEKEEGRKTGMTEVSNSWISRKFQIDNLCQSFFATTSTSSSASHGCCHPELRK</sequence>
<dbReference type="CTD" id="8574792"/>
<name>A8Y2L8_CAEBR</name>
<organism evidence="2 3">
    <name type="scientific">Caenorhabditis briggsae</name>
    <dbReference type="NCBI Taxonomy" id="6238"/>
    <lineage>
        <taxon>Eukaryota</taxon>
        <taxon>Metazoa</taxon>
        <taxon>Ecdysozoa</taxon>
        <taxon>Nematoda</taxon>
        <taxon>Chromadorea</taxon>
        <taxon>Rhabditida</taxon>
        <taxon>Rhabditina</taxon>
        <taxon>Rhabditomorpha</taxon>
        <taxon>Rhabditoidea</taxon>
        <taxon>Rhabditidae</taxon>
        <taxon>Peloderinae</taxon>
        <taxon>Caenorhabditis</taxon>
    </lineage>
</organism>
<evidence type="ECO:0000256" key="1">
    <source>
        <dbReference type="SAM" id="MobiDB-lite"/>
    </source>
</evidence>
<dbReference type="RefSeq" id="XP_002632795.1">
    <property type="nucleotide sequence ID" value="XM_002632749.1"/>
</dbReference>
<accession>A8Y2L8</accession>
<dbReference type="EMBL" id="HE600984">
    <property type="protein sequence ID" value="CAP39142.1"/>
    <property type="molecule type" value="Genomic_DNA"/>
</dbReference>
<dbReference type="InParanoid" id="A8Y2L8"/>
<dbReference type="HOGENOM" id="CLU_1788560_0_0_1"/>